<dbReference type="KEGG" id="chg:AXF12_02920"/>
<dbReference type="InterPro" id="IPR025665">
    <property type="entry name" value="Beta-barrel_OMP_2"/>
</dbReference>
<proteinExistence type="predicted"/>
<dbReference type="AlphaFoldDB" id="A0AAX2GZX4"/>
<gene>
    <name evidence="3" type="ORF">AXF12_02920</name>
    <name evidence="4" type="ORF">SAMEA44541418_01155</name>
</gene>
<dbReference type="EMBL" id="LT906449">
    <property type="protein sequence ID" value="SNV09278.1"/>
    <property type="molecule type" value="Genomic_DNA"/>
</dbReference>
<feature type="signal peptide" evidence="1">
    <location>
        <begin position="1"/>
        <end position="19"/>
    </location>
</feature>
<keyword evidence="1" id="KW-0732">Signal</keyword>
<feature type="domain" description="Outer membrane protein beta-barrel" evidence="2">
    <location>
        <begin position="22"/>
        <end position="200"/>
    </location>
</feature>
<organism evidence="4 6">
    <name type="scientific">Capnocytophaga haemolytica</name>
    <dbReference type="NCBI Taxonomy" id="45243"/>
    <lineage>
        <taxon>Bacteria</taxon>
        <taxon>Pseudomonadati</taxon>
        <taxon>Bacteroidota</taxon>
        <taxon>Flavobacteriia</taxon>
        <taxon>Flavobacteriales</taxon>
        <taxon>Flavobacteriaceae</taxon>
        <taxon>Capnocytophaga</taxon>
    </lineage>
</organism>
<feature type="chain" id="PRO_5043746457" description="Outer membrane protein beta-barrel domain-containing protein" evidence="1">
    <location>
        <begin position="20"/>
        <end position="223"/>
    </location>
</feature>
<protein>
    <recommendedName>
        <fullName evidence="2">Outer membrane protein beta-barrel domain-containing protein</fullName>
    </recommendedName>
</protein>
<keyword evidence="5" id="KW-1185">Reference proteome</keyword>
<accession>A0AAX2GZX4</accession>
<evidence type="ECO:0000259" key="2">
    <source>
        <dbReference type="Pfam" id="PF13568"/>
    </source>
</evidence>
<sequence length="223" mass="24622">MKKLILLLAALVGGYTAVGQTTVGLEVRAGLNVSGLYLSELGDADNYPNAGINAGALFTVNFPKGFGLETGLVFSMKGNTLENVVDTRTEYRKDAQYVFRNYLEMPVHFRYRIPVSDKVTLTARVGPYVALGLYGNVKEEHTTDNPGERRHTDSKWHSLTVGTGEKDDFKPFDVGIQIGTGVEVWRFTGSVQFGYGFTDVLPQHTYGNSRNMVFSISAGYRIF</sequence>
<evidence type="ECO:0000313" key="3">
    <source>
        <dbReference type="EMBL" id="AMD84564.1"/>
    </source>
</evidence>
<evidence type="ECO:0000313" key="5">
    <source>
        <dbReference type="Proteomes" id="UP000065822"/>
    </source>
</evidence>
<dbReference type="RefSeq" id="WP_066428168.1">
    <property type="nucleotide sequence ID" value="NZ_CP014227.1"/>
</dbReference>
<reference evidence="4 6" key="2">
    <citation type="submission" date="2017-06" db="EMBL/GenBank/DDBJ databases">
        <authorList>
            <consortium name="Pathogen Informatics"/>
        </authorList>
    </citation>
    <scope>NUCLEOTIDE SEQUENCE [LARGE SCALE GENOMIC DNA]</scope>
    <source>
        <strain evidence="4 6">NCTC12947</strain>
    </source>
</reference>
<dbReference type="Proteomes" id="UP000215539">
    <property type="component" value="Chromosome 1"/>
</dbReference>
<evidence type="ECO:0000256" key="1">
    <source>
        <dbReference type="SAM" id="SignalP"/>
    </source>
</evidence>
<dbReference type="EMBL" id="CP014227">
    <property type="protein sequence ID" value="AMD84564.1"/>
    <property type="molecule type" value="Genomic_DNA"/>
</dbReference>
<dbReference type="Pfam" id="PF13568">
    <property type="entry name" value="OMP_b-brl_2"/>
    <property type="match status" value="1"/>
</dbReference>
<evidence type="ECO:0000313" key="6">
    <source>
        <dbReference type="Proteomes" id="UP000215539"/>
    </source>
</evidence>
<name>A0AAX2GZX4_9FLAO</name>
<dbReference type="Proteomes" id="UP000065822">
    <property type="component" value="Chromosome"/>
</dbReference>
<evidence type="ECO:0000313" key="4">
    <source>
        <dbReference type="EMBL" id="SNV09278.1"/>
    </source>
</evidence>
<reference evidence="3 5" key="1">
    <citation type="submission" date="2016-02" db="EMBL/GenBank/DDBJ databases">
        <authorList>
            <person name="Holder M.E."/>
            <person name="Ajami N.J."/>
            <person name="Petrosino J.F."/>
        </authorList>
    </citation>
    <scope>NUCLEOTIDE SEQUENCE [LARGE SCALE GENOMIC DNA]</scope>
    <source>
        <strain evidence="3 5">CCUG 32990</strain>
    </source>
</reference>